<dbReference type="Proteomes" id="UP000319342">
    <property type="component" value="Chromosome"/>
</dbReference>
<dbReference type="RefSeq" id="WP_145186422.1">
    <property type="nucleotide sequence ID" value="NZ_CP036290.1"/>
</dbReference>
<name>A0A518CZF3_9BACT</name>
<dbReference type="SUPFAM" id="SSF52821">
    <property type="entry name" value="Rhodanese/Cell cycle control phosphatase"/>
    <property type="match status" value="1"/>
</dbReference>
<reference evidence="2 3" key="1">
    <citation type="submission" date="2019-02" db="EMBL/GenBank/DDBJ databases">
        <title>Deep-cultivation of Planctomycetes and their phenomic and genomic characterization uncovers novel biology.</title>
        <authorList>
            <person name="Wiegand S."/>
            <person name="Jogler M."/>
            <person name="Boedeker C."/>
            <person name="Pinto D."/>
            <person name="Vollmers J."/>
            <person name="Rivas-Marin E."/>
            <person name="Kohn T."/>
            <person name="Peeters S.H."/>
            <person name="Heuer A."/>
            <person name="Rast P."/>
            <person name="Oberbeckmann S."/>
            <person name="Bunk B."/>
            <person name="Jeske O."/>
            <person name="Meyerdierks A."/>
            <person name="Storesund J.E."/>
            <person name="Kallscheuer N."/>
            <person name="Luecker S."/>
            <person name="Lage O.M."/>
            <person name="Pohl T."/>
            <person name="Merkel B.J."/>
            <person name="Hornburger P."/>
            <person name="Mueller R.-W."/>
            <person name="Bruemmer F."/>
            <person name="Labrenz M."/>
            <person name="Spormann A.M."/>
            <person name="Op den Camp H."/>
            <person name="Overmann J."/>
            <person name="Amann R."/>
            <person name="Jetten M.S.M."/>
            <person name="Mascher T."/>
            <person name="Medema M.H."/>
            <person name="Devos D.P."/>
            <person name="Kaster A.-K."/>
            <person name="Ovreas L."/>
            <person name="Rohde M."/>
            <person name="Galperin M.Y."/>
            <person name="Jogler C."/>
        </authorList>
    </citation>
    <scope>NUCLEOTIDE SEQUENCE [LARGE SCALE GENOMIC DNA]</scope>
    <source>
        <strain evidence="2 3">Pla163</strain>
    </source>
</reference>
<dbReference type="InterPro" id="IPR050229">
    <property type="entry name" value="GlpE_sulfurtransferase"/>
</dbReference>
<dbReference type="InterPro" id="IPR001763">
    <property type="entry name" value="Rhodanese-like_dom"/>
</dbReference>
<dbReference type="SMART" id="SM00450">
    <property type="entry name" value="RHOD"/>
    <property type="match status" value="1"/>
</dbReference>
<accession>A0A518CZF3</accession>
<dbReference type="PANTHER" id="PTHR43031:SF17">
    <property type="entry name" value="SULFURTRANSFERASE YTWF-RELATED"/>
    <property type="match status" value="1"/>
</dbReference>
<dbReference type="PROSITE" id="PS50206">
    <property type="entry name" value="RHODANESE_3"/>
    <property type="match status" value="1"/>
</dbReference>
<organism evidence="2 3">
    <name type="scientific">Rohdeia mirabilis</name>
    <dbReference type="NCBI Taxonomy" id="2528008"/>
    <lineage>
        <taxon>Bacteria</taxon>
        <taxon>Pseudomonadati</taxon>
        <taxon>Planctomycetota</taxon>
        <taxon>Planctomycetia</taxon>
        <taxon>Planctomycetia incertae sedis</taxon>
        <taxon>Rohdeia</taxon>
    </lineage>
</organism>
<keyword evidence="2" id="KW-0548">Nucleotidyltransferase</keyword>
<dbReference type="GO" id="GO:0016779">
    <property type="term" value="F:nucleotidyltransferase activity"/>
    <property type="evidence" value="ECO:0007669"/>
    <property type="project" value="UniProtKB-KW"/>
</dbReference>
<dbReference type="OrthoDB" id="9800872at2"/>
<evidence type="ECO:0000313" key="3">
    <source>
        <dbReference type="Proteomes" id="UP000319342"/>
    </source>
</evidence>
<dbReference type="EMBL" id="CP036290">
    <property type="protein sequence ID" value="QDU84593.1"/>
    <property type="molecule type" value="Genomic_DNA"/>
</dbReference>
<keyword evidence="3" id="KW-1185">Reference proteome</keyword>
<sequence length="106" mass="11724">MVVEITPAQLQERIASGDRPVLLDVRRPEELAICRIDGVVHIPLDELASRAHELDPEVEIVCICHHGMRSASAAAFLESRDFGRMVNLTGGMEAWASQVDPSMARY</sequence>
<evidence type="ECO:0000313" key="2">
    <source>
        <dbReference type="EMBL" id="QDU84593.1"/>
    </source>
</evidence>
<dbReference type="Pfam" id="PF00581">
    <property type="entry name" value="Rhodanese"/>
    <property type="match status" value="1"/>
</dbReference>
<dbReference type="AlphaFoldDB" id="A0A518CZF3"/>
<gene>
    <name evidence="2" type="primary">moeZ_3</name>
    <name evidence="2" type="ORF">Pla163_17040</name>
</gene>
<keyword evidence="2" id="KW-0808">Transferase</keyword>
<dbReference type="PANTHER" id="PTHR43031">
    <property type="entry name" value="FAD-DEPENDENT OXIDOREDUCTASE"/>
    <property type="match status" value="1"/>
</dbReference>
<feature type="domain" description="Rhodanese" evidence="1">
    <location>
        <begin position="16"/>
        <end position="104"/>
    </location>
</feature>
<dbReference type="InterPro" id="IPR036873">
    <property type="entry name" value="Rhodanese-like_dom_sf"/>
</dbReference>
<evidence type="ECO:0000259" key="1">
    <source>
        <dbReference type="PROSITE" id="PS50206"/>
    </source>
</evidence>
<dbReference type="Gene3D" id="3.40.250.10">
    <property type="entry name" value="Rhodanese-like domain"/>
    <property type="match status" value="1"/>
</dbReference>
<protein>
    <submittedName>
        <fullName evidence="2">Putative adenylyltransferase/sulfurtransferase MoeZ</fullName>
    </submittedName>
</protein>
<proteinExistence type="predicted"/>